<evidence type="ECO:0000256" key="1">
    <source>
        <dbReference type="SAM" id="MobiDB-lite"/>
    </source>
</evidence>
<feature type="region of interest" description="Disordered" evidence="1">
    <location>
        <begin position="59"/>
        <end position="84"/>
    </location>
</feature>
<dbReference type="AlphaFoldDB" id="X0XYC9"/>
<sequence>MIDEQAIRQRYLALKGTLDERARRLWAAAEVKSAGRGGFSAVVRATGISSRTVARGVRELESGETPGPGRVRCPGGGRKPAEVLDPGLKTALEALVDPVTRGDPESP</sequence>
<dbReference type="EMBL" id="BARS01046147">
    <property type="protein sequence ID" value="GAG40197.1"/>
    <property type="molecule type" value="Genomic_DNA"/>
</dbReference>
<accession>X0XYC9</accession>
<evidence type="ECO:0000313" key="2">
    <source>
        <dbReference type="EMBL" id="GAG40197.1"/>
    </source>
</evidence>
<proteinExistence type="predicted"/>
<name>X0XYC9_9ZZZZ</name>
<gene>
    <name evidence="2" type="ORF">S01H1_69492</name>
</gene>
<feature type="non-terminal residue" evidence="2">
    <location>
        <position position="107"/>
    </location>
</feature>
<organism evidence="2">
    <name type="scientific">marine sediment metagenome</name>
    <dbReference type="NCBI Taxonomy" id="412755"/>
    <lineage>
        <taxon>unclassified sequences</taxon>
        <taxon>metagenomes</taxon>
        <taxon>ecological metagenomes</taxon>
    </lineage>
</organism>
<comment type="caution">
    <text evidence="2">The sequence shown here is derived from an EMBL/GenBank/DDBJ whole genome shotgun (WGS) entry which is preliminary data.</text>
</comment>
<reference evidence="2" key="1">
    <citation type="journal article" date="2014" name="Front. Microbiol.">
        <title>High frequency of phylogenetically diverse reductive dehalogenase-homologous genes in deep subseafloor sedimentary metagenomes.</title>
        <authorList>
            <person name="Kawai M."/>
            <person name="Futagami T."/>
            <person name="Toyoda A."/>
            <person name="Takaki Y."/>
            <person name="Nishi S."/>
            <person name="Hori S."/>
            <person name="Arai W."/>
            <person name="Tsubouchi T."/>
            <person name="Morono Y."/>
            <person name="Uchiyama I."/>
            <person name="Ito T."/>
            <person name="Fujiyama A."/>
            <person name="Inagaki F."/>
            <person name="Takami H."/>
        </authorList>
    </citation>
    <scope>NUCLEOTIDE SEQUENCE</scope>
    <source>
        <strain evidence="2">Expedition CK06-06</strain>
    </source>
</reference>
<evidence type="ECO:0008006" key="3">
    <source>
        <dbReference type="Google" id="ProtNLM"/>
    </source>
</evidence>
<protein>
    <recommendedName>
        <fullName evidence="3">ISAzo13 family transposase</fullName>
    </recommendedName>
</protein>